<name>X1F9L9_9ZZZZ</name>
<feature type="non-terminal residue" evidence="1">
    <location>
        <position position="1"/>
    </location>
</feature>
<evidence type="ECO:0000313" key="1">
    <source>
        <dbReference type="EMBL" id="GAH41662.1"/>
    </source>
</evidence>
<accession>X1F9L9</accession>
<gene>
    <name evidence="1" type="ORF">S03H2_14057</name>
</gene>
<proteinExistence type="predicted"/>
<protein>
    <submittedName>
        <fullName evidence="1">Uncharacterized protein</fullName>
    </submittedName>
</protein>
<comment type="caution">
    <text evidence="1">The sequence shown here is derived from an EMBL/GenBank/DDBJ whole genome shotgun (WGS) entry which is preliminary data.</text>
</comment>
<organism evidence="1">
    <name type="scientific">marine sediment metagenome</name>
    <dbReference type="NCBI Taxonomy" id="412755"/>
    <lineage>
        <taxon>unclassified sequences</taxon>
        <taxon>metagenomes</taxon>
        <taxon>ecological metagenomes</taxon>
    </lineage>
</organism>
<dbReference type="AlphaFoldDB" id="X1F9L9"/>
<sequence length="178" mass="19854">TVQQAKSTSSKRSQKYFEVPCPSGDGFCSDNACPCPEVRIPRGTGYLYVSREVVDFRRDARSVEEAHVKLNLLQLQMPRVIFIGGSTAILMCKRGAKLRGLDLDVAAADAKYWWETGLAPLRATPTVESTKNKPKKVKCVRCGKLETKAKATHLAQGWVCEKCDRELTQEVMRDMMGL</sequence>
<reference evidence="1" key="1">
    <citation type="journal article" date="2014" name="Front. Microbiol.">
        <title>High frequency of phylogenetically diverse reductive dehalogenase-homologous genes in deep subseafloor sedimentary metagenomes.</title>
        <authorList>
            <person name="Kawai M."/>
            <person name="Futagami T."/>
            <person name="Toyoda A."/>
            <person name="Takaki Y."/>
            <person name="Nishi S."/>
            <person name="Hori S."/>
            <person name="Arai W."/>
            <person name="Tsubouchi T."/>
            <person name="Morono Y."/>
            <person name="Uchiyama I."/>
            <person name="Ito T."/>
            <person name="Fujiyama A."/>
            <person name="Inagaki F."/>
            <person name="Takami H."/>
        </authorList>
    </citation>
    <scope>NUCLEOTIDE SEQUENCE</scope>
    <source>
        <strain evidence="1">Expedition CK06-06</strain>
    </source>
</reference>
<dbReference type="EMBL" id="BARU01007128">
    <property type="protein sequence ID" value="GAH41662.1"/>
    <property type="molecule type" value="Genomic_DNA"/>
</dbReference>